<dbReference type="GO" id="GO:0016405">
    <property type="term" value="F:CoA-ligase activity"/>
    <property type="evidence" value="ECO:0007669"/>
    <property type="project" value="TreeGrafter"/>
</dbReference>
<dbReference type="InterPro" id="IPR018108">
    <property type="entry name" value="MCP_transmembrane"/>
</dbReference>
<dbReference type="GO" id="GO:0005743">
    <property type="term" value="C:mitochondrial inner membrane"/>
    <property type="evidence" value="ECO:0007669"/>
    <property type="project" value="UniProtKB-SubCell"/>
</dbReference>
<keyword evidence="11 12" id="KW-0472">Membrane</keyword>
<dbReference type="Pfam" id="PF00153">
    <property type="entry name" value="Mito_carr"/>
    <property type="match status" value="3"/>
</dbReference>
<dbReference type="AlphaFoldDB" id="A0A177FE90"/>
<feature type="domain" description="AMP-binding enzyme C-terminal" evidence="14">
    <location>
        <begin position="754"/>
        <end position="831"/>
    </location>
</feature>
<dbReference type="PROSITE" id="PS00455">
    <property type="entry name" value="AMP_BINDING"/>
    <property type="match status" value="1"/>
</dbReference>
<evidence type="ECO:0000256" key="6">
    <source>
        <dbReference type="ARBA" id="ARBA00022692"/>
    </source>
</evidence>
<comment type="subcellular location">
    <subcellularLocation>
        <location evidence="1">Mitochondrion inner membrane</location>
        <topology evidence="1">Multi-pass membrane protein</topology>
    </subcellularLocation>
</comment>
<name>A0A177FE90_9EURO</name>
<evidence type="ECO:0000256" key="7">
    <source>
        <dbReference type="ARBA" id="ARBA00022737"/>
    </source>
</evidence>
<dbReference type="FunFam" id="1.50.40.10:FF:000009">
    <property type="entry name" value="Mitochondrial 2-oxoglutarate/malate carrier protein"/>
    <property type="match status" value="1"/>
</dbReference>
<keyword evidence="9" id="KW-1133">Transmembrane helix</keyword>
<sequence length="851" mass="93108">MVATVCIQPIDLLKVRLQLAGEGARKGPRPTALSIARTIVSQGKVTDLYQGLSAGLLRQIVYGTARLGLFFTFEDMMQQRLQRQGLQMGFEHRALAGLAAGGLAALVANPTEVALVRMQSDGLQPKELRANYRSAFDTLARISRNEGMLALWSGAYPTMIRAMATNFGQLAFFSESKHQLSTHTTLSPQVQTICASAIAGLSAAFFSLPFDFLKTRLQRANAATGTPVYRGMWHCALSVVRNEGFLRFYRGFGAYLFRIAPHSDFEVESSIIDTTDHRPFISAMATPPATYLPAKDYVLPTLDLLTLLFESPWCLGDDATVLHVEAAHPSNSVTKAQTRTWTKRIAHILRSQYGIGARGRGKDVVLCVSTGQVLLPALFYGTIAAGGIYSSASPSYSSIELARQLKHGNAQLVVTSSDCLEVTVKACLEVGIGRDRILVLESKAGARTLHDATGQGPNLLGGNENPNQMLEWERITDEKELEESIICLLYSSGTTGVPKGVKVSHTNLVSEGLLLGLPIREYAKRRKLKDPSFNFAYRTLAHLPTAHVAGCLGYFINPIVSGGTVYWMQRFDFAGFLEYNRQFRTTALFTVPPIYLMIAKSPEVTDHFKTLLHAVSGAAPMGAELSRQAQQKLGCHLSQTWGLSESMGSVTSMPWDEVDDTGSISPLMSNVRVRIVDDDEQDVEEGQPGEIIFQGPMVTRGYWHSDQETNAAFTRDLRWFKTGDIGVRSDKKFYVVDRKKELIKYKGLQVAPAELEALLLSHPLITDAAVIGVPALDGSGNELPRAFVVADETRISAAQIADLVKNKLAKHKQLRGGVVFVSSIPKSASGKILRRELRAQAKSDGTGRTKL</sequence>
<dbReference type="InterPro" id="IPR000873">
    <property type="entry name" value="AMP-dep_synth/lig_dom"/>
</dbReference>
<evidence type="ECO:0008006" key="17">
    <source>
        <dbReference type="Google" id="ProtNLM"/>
    </source>
</evidence>
<evidence type="ECO:0000259" key="14">
    <source>
        <dbReference type="Pfam" id="PF13193"/>
    </source>
</evidence>
<keyword evidence="16" id="KW-1185">Reference proteome</keyword>
<evidence type="ECO:0000256" key="4">
    <source>
        <dbReference type="ARBA" id="ARBA00022448"/>
    </source>
</evidence>
<dbReference type="InterPro" id="IPR042099">
    <property type="entry name" value="ANL_N_sf"/>
</dbReference>
<dbReference type="GeneID" id="34598525"/>
<evidence type="ECO:0000256" key="2">
    <source>
        <dbReference type="ARBA" id="ARBA00006375"/>
    </source>
</evidence>
<feature type="repeat" description="Solcar" evidence="12">
    <location>
        <begin position="1"/>
        <end position="76"/>
    </location>
</feature>
<feature type="repeat" description="Solcar" evidence="12">
    <location>
        <begin position="88"/>
        <end position="179"/>
    </location>
</feature>
<organism evidence="15 16">
    <name type="scientific">Fonsecaea monophora</name>
    <dbReference type="NCBI Taxonomy" id="254056"/>
    <lineage>
        <taxon>Eukaryota</taxon>
        <taxon>Fungi</taxon>
        <taxon>Dikarya</taxon>
        <taxon>Ascomycota</taxon>
        <taxon>Pezizomycotina</taxon>
        <taxon>Eurotiomycetes</taxon>
        <taxon>Chaetothyriomycetidae</taxon>
        <taxon>Chaetothyriales</taxon>
        <taxon>Herpotrichiellaceae</taxon>
        <taxon>Fonsecaea</taxon>
    </lineage>
</organism>
<dbReference type="Proteomes" id="UP000077002">
    <property type="component" value="Unassembled WGS sequence"/>
</dbReference>
<evidence type="ECO:0000256" key="10">
    <source>
        <dbReference type="ARBA" id="ARBA00023128"/>
    </source>
</evidence>
<dbReference type="RefSeq" id="XP_022514430.1">
    <property type="nucleotide sequence ID" value="XM_022653328.1"/>
</dbReference>
<dbReference type="InterPro" id="IPR023395">
    <property type="entry name" value="MCP_dom_sf"/>
</dbReference>
<proteinExistence type="inferred from homology"/>
<dbReference type="InterPro" id="IPR025110">
    <property type="entry name" value="AMP-bd_C"/>
</dbReference>
<accession>A0A177FE90</accession>
<comment type="caution">
    <text evidence="15">The sequence shown here is derived from an EMBL/GenBank/DDBJ whole genome shotgun (WGS) entry which is preliminary data.</text>
</comment>
<keyword evidence="8" id="KW-0999">Mitochondrion inner membrane</keyword>
<feature type="domain" description="AMP-dependent synthetase/ligase" evidence="13">
    <location>
        <begin position="328"/>
        <end position="703"/>
    </location>
</feature>
<dbReference type="EMBL" id="LVKK01000016">
    <property type="protein sequence ID" value="OAG42478.1"/>
    <property type="molecule type" value="Genomic_DNA"/>
</dbReference>
<dbReference type="PANTHER" id="PTHR24096">
    <property type="entry name" value="LONG-CHAIN-FATTY-ACID--COA LIGASE"/>
    <property type="match status" value="1"/>
</dbReference>
<dbReference type="Pfam" id="PF13193">
    <property type="entry name" value="AMP-binding_C"/>
    <property type="match status" value="1"/>
</dbReference>
<evidence type="ECO:0000256" key="1">
    <source>
        <dbReference type="ARBA" id="ARBA00004448"/>
    </source>
</evidence>
<dbReference type="Gene3D" id="3.30.300.30">
    <property type="match status" value="1"/>
</dbReference>
<comment type="similarity">
    <text evidence="2">Belongs to the mitochondrial carrier (TC 2.A.29) family.</text>
</comment>
<dbReference type="PANTHER" id="PTHR24096:SF149">
    <property type="entry name" value="AMP-BINDING DOMAIN-CONTAINING PROTEIN-RELATED"/>
    <property type="match status" value="1"/>
</dbReference>
<dbReference type="InterPro" id="IPR020845">
    <property type="entry name" value="AMP-binding_CS"/>
</dbReference>
<dbReference type="PROSITE" id="PS50920">
    <property type="entry name" value="SOLCAR"/>
    <property type="match status" value="3"/>
</dbReference>
<evidence type="ECO:0000313" key="16">
    <source>
        <dbReference type="Proteomes" id="UP000077002"/>
    </source>
</evidence>
<dbReference type="SUPFAM" id="SSF56801">
    <property type="entry name" value="Acetyl-CoA synthetase-like"/>
    <property type="match status" value="1"/>
</dbReference>
<evidence type="ECO:0000256" key="8">
    <source>
        <dbReference type="ARBA" id="ARBA00022792"/>
    </source>
</evidence>
<dbReference type="Gene3D" id="1.50.40.10">
    <property type="entry name" value="Mitochondrial carrier domain"/>
    <property type="match status" value="1"/>
</dbReference>
<evidence type="ECO:0000256" key="11">
    <source>
        <dbReference type="ARBA" id="ARBA00023136"/>
    </source>
</evidence>
<keyword evidence="7" id="KW-0677">Repeat</keyword>
<reference evidence="15 16" key="1">
    <citation type="submission" date="2016-03" db="EMBL/GenBank/DDBJ databases">
        <title>Draft genome sequence of the Fonsecaea monophora CBS 269.37.</title>
        <authorList>
            <person name="Bombassaro A."/>
            <person name="Vinicius W.A."/>
            <person name="De Hoog S."/>
            <person name="Sun J."/>
            <person name="Souza E.M."/>
            <person name="Raittz R.T."/>
            <person name="Costa F."/>
            <person name="Leao A.C."/>
            <person name="Tadra-Sfeir M.Z."/>
            <person name="Baura V."/>
            <person name="Balsanelli E."/>
            <person name="Pedrosa F.O."/>
            <person name="Moreno L.F."/>
            <person name="Steffens M.B."/>
            <person name="Xi L."/>
            <person name="Bocca A.L."/>
            <person name="Felipe M.S."/>
            <person name="Teixeira M."/>
            <person name="Telles Filho F.Q."/>
            <person name="Azevedo C.M."/>
            <person name="Gomes R."/>
            <person name="Vicente V.A."/>
        </authorList>
    </citation>
    <scope>NUCLEOTIDE SEQUENCE [LARGE SCALE GENOMIC DNA]</scope>
    <source>
        <strain evidence="15 16">CBS 269.37</strain>
    </source>
</reference>
<dbReference type="FunFam" id="3.30.300.30:FF:000007">
    <property type="entry name" value="4-coumarate--CoA ligase 2"/>
    <property type="match status" value="1"/>
</dbReference>
<evidence type="ECO:0000313" key="15">
    <source>
        <dbReference type="EMBL" id="OAG42478.1"/>
    </source>
</evidence>
<dbReference type="OrthoDB" id="1898221at2759"/>
<evidence type="ECO:0000259" key="13">
    <source>
        <dbReference type="Pfam" id="PF00501"/>
    </source>
</evidence>
<dbReference type="SUPFAM" id="SSF103506">
    <property type="entry name" value="Mitochondrial carrier"/>
    <property type="match status" value="1"/>
</dbReference>
<dbReference type="InterPro" id="IPR045851">
    <property type="entry name" value="AMP-bd_C_sf"/>
</dbReference>
<dbReference type="Pfam" id="PF00501">
    <property type="entry name" value="AMP-binding"/>
    <property type="match status" value="1"/>
</dbReference>
<evidence type="ECO:0000256" key="3">
    <source>
        <dbReference type="ARBA" id="ARBA00006432"/>
    </source>
</evidence>
<keyword evidence="6 12" id="KW-0812">Transmembrane</keyword>
<gene>
    <name evidence="15" type="ORF">AYO21_03354</name>
</gene>
<comment type="similarity">
    <text evidence="3">Belongs to the ATP-dependent AMP-binding enzyme family.</text>
</comment>
<keyword evidence="5" id="KW-0436">Ligase</keyword>
<dbReference type="Gene3D" id="3.40.50.12780">
    <property type="entry name" value="N-terminal domain of ligase-like"/>
    <property type="match status" value="1"/>
</dbReference>
<keyword evidence="4" id="KW-0813">Transport</keyword>
<dbReference type="GO" id="GO:0019748">
    <property type="term" value="P:secondary metabolic process"/>
    <property type="evidence" value="ECO:0007669"/>
    <property type="project" value="TreeGrafter"/>
</dbReference>
<keyword evidence="10" id="KW-0496">Mitochondrion</keyword>
<evidence type="ECO:0000256" key="5">
    <source>
        <dbReference type="ARBA" id="ARBA00022598"/>
    </source>
</evidence>
<evidence type="ECO:0000256" key="9">
    <source>
        <dbReference type="ARBA" id="ARBA00022989"/>
    </source>
</evidence>
<protein>
    <recommendedName>
        <fullName evidence="17">Mitochondrial thiamine pyrophosphate carrier 1</fullName>
    </recommendedName>
</protein>
<evidence type="ECO:0000256" key="12">
    <source>
        <dbReference type="PROSITE-ProRule" id="PRU00282"/>
    </source>
</evidence>
<feature type="repeat" description="Solcar" evidence="12">
    <location>
        <begin position="187"/>
        <end position="278"/>
    </location>
</feature>